<feature type="transmembrane region" description="Helical" evidence="6">
    <location>
        <begin position="326"/>
        <end position="344"/>
    </location>
</feature>
<feature type="transmembrane region" description="Helical" evidence="6">
    <location>
        <begin position="7"/>
        <end position="27"/>
    </location>
</feature>
<feature type="transmembrane region" description="Helical" evidence="6">
    <location>
        <begin position="356"/>
        <end position="376"/>
    </location>
</feature>
<keyword evidence="4 6" id="KW-1133">Transmembrane helix</keyword>
<evidence type="ECO:0000256" key="4">
    <source>
        <dbReference type="ARBA" id="ARBA00022989"/>
    </source>
</evidence>
<feature type="transmembrane region" description="Helical" evidence="6">
    <location>
        <begin position="382"/>
        <end position="403"/>
    </location>
</feature>
<keyword evidence="8" id="KW-1185">Reference proteome</keyword>
<feature type="transmembrane region" description="Helical" evidence="6">
    <location>
        <begin position="145"/>
        <end position="163"/>
    </location>
</feature>
<protein>
    <submittedName>
        <fullName evidence="7">O-antigen/teichoic acid export membrane protein</fullName>
    </submittedName>
</protein>
<feature type="transmembrane region" description="Helical" evidence="6">
    <location>
        <begin position="446"/>
        <end position="469"/>
    </location>
</feature>
<organism evidence="7 8">
    <name type="scientific">Brevundimonas variabilis</name>
    <dbReference type="NCBI Taxonomy" id="74312"/>
    <lineage>
        <taxon>Bacteria</taxon>
        <taxon>Pseudomonadati</taxon>
        <taxon>Pseudomonadota</taxon>
        <taxon>Alphaproteobacteria</taxon>
        <taxon>Caulobacterales</taxon>
        <taxon>Caulobacteraceae</taxon>
        <taxon>Brevundimonas</taxon>
    </lineage>
</organism>
<dbReference type="InterPro" id="IPR050833">
    <property type="entry name" value="Poly_Biosynth_Transport"/>
</dbReference>
<dbReference type="Proteomes" id="UP000545037">
    <property type="component" value="Unassembled WGS sequence"/>
</dbReference>
<evidence type="ECO:0000256" key="6">
    <source>
        <dbReference type="SAM" id="Phobius"/>
    </source>
</evidence>
<feature type="transmembrane region" description="Helical" evidence="6">
    <location>
        <begin position="289"/>
        <end position="306"/>
    </location>
</feature>
<keyword evidence="5 6" id="KW-0472">Membrane</keyword>
<evidence type="ECO:0000313" key="7">
    <source>
        <dbReference type="EMBL" id="MBB5747486.1"/>
    </source>
</evidence>
<evidence type="ECO:0000256" key="5">
    <source>
        <dbReference type="ARBA" id="ARBA00023136"/>
    </source>
</evidence>
<dbReference type="EMBL" id="JACHOR010000006">
    <property type="protein sequence ID" value="MBB5747486.1"/>
    <property type="molecule type" value="Genomic_DNA"/>
</dbReference>
<accession>A0A7W9CLB4</accession>
<comment type="subcellular location">
    <subcellularLocation>
        <location evidence="1">Cell membrane</location>
        <topology evidence="1">Multi-pass membrane protein</topology>
    </subcellularLocation>
</comment>
<feature type="transmembrane region" description="Helical" evidence="6">
    <location>
        <begin position="206"/>
        <end position="224"/>
    </location>
</feature>
<feature type="transmembrane region" description="Helical" evidence="6">
    <location>
        <begin position="81"/>
        <end position="101"/>
    </location>
</feature>
<evidence type="ECO:0000256" key="2">
    <source>
        <dbReference type="ARBA" id="ARBA00022475"/>
    </source>
</evidence>
<dbReference type="GO" id="GO:0005886">
    <property type="term" value="C:plasma membrane"/>
    <property type="evidence" value="ECO:0007669"/>
    <property type="project" value="UniProtKB-SubCell"/>
</dbReference>
<comment type="caution">
    <text evidence="7">The sequence shown here is derived from an EMBL/GenBank/DDBJ whole genome shotgun (WGS) entry which is preliminary data.</text>
</comment>
<gene>
    <name evidence="7" type="ORF">GGR13_003114</name>
</gene>
<dbReference type="PANTHER" id="PTHR30250">
    <property type="entry name" value="PST FAMILY PREDICTED COLANIC ACID TRANSPORTER"/>
    <property type="match status" value="1"/>
</dbReference>
<name>A0A7W9CLB4_9CAUL</name>
<dbReference type="Pfam" id="PF13440">
    <property type="entry name" value="Polysacc_synt_3"/>
    <property type="match status" value="1"/>
</dbReference>
<dbReference type="RefSeq" id="WP_183214486.1">
    <property type="nucleotide sequence ID" value="NZ_JACHOR010000006.1"/>
</dbReference>
<keyword evidence="3 6" id="KW-0812">Transmembrane</keyword>
<evidence type="ECO:0000313" key="8">
    <source>
        <dbReference type="Proteomes" id="UP000545037"/>
    </source>
</evidence>
<evidence type="ECO:0000256" key="1">
    <source>
        <dbReference type="ARBA" id="ARBA00004651"/>
    </source>
</evidence>
<feature type="transmembrane region" description="Helical" evidence="6">
    <location>
        <begin position="415"/>
        <end position="434"/>
    </location>
</feature>
<proteinExistence type="predicted"/>
<feature type="transmembrane region" description="Helical" evidence="6">
    <location>
        <begin position="39"/>
        <end position="60"/>
    </location>
</feature>
<reference evidence="7 8" key="1">
    <citation type="submission" date="2020-08" db="EMBL/GenBank/DDBJ databases">
        <title>Genomic Encyclopedia of Type Strains, Phase IV (KMG-IV): sequencing the most valuable type-strain genomes for metagenomic binning, comparative biology and taxonomic classification.</title>
        <authorList>
            <person name="Goeker M."/>
        </authorList>
    </citation>
    <scope>NUCLEOTIDE SEQUENCE [LARGE SCALE GENOMIC DNA]</scope>
    <source>
        <strain evidence="7 8">DSM 4737</strain>
    </source>
</reference>
<evidence type="ECO:0000256" key="3">
    <source>
        <dbReference type="ARBA" id="ARBA00022692"/>
    </source>
</evidence>
<dbReference type="PANTHER" id="PTHR30250:SF11">
    <property type="entry name" value="O-ANTIGEN TRANSPORTER-RELATED"/>
    <property type="match status" value="1"/>
</dbReference>
<keyword evidence="2" id="KW-1003">Cell membrane</keyword>
<feature type="transmembrane region" description="Helical" evidence="6">
    <location>
        <begin position="169"/>
        <end position="186"/>
    </location>
</feature>
<dbReference type="AlphaFoldDB" id="A0A7W9CLB4"/>
<sequence length="483" mass="50413">MFWRGVWGYLPAQIVQGVVGFLAIIVFTRLLSAEEFGRYALAFSIFSLTHVVVFTWLEAAMARFWATETTPEGMAAHFVSLYRAAFVLTAGFVPLAALLVWVWPMDAALKTAVAVGLAGIPIRCLTKLGQERRRAAGEVTSAARLDMFVAIGGLVAGVVLAIAGAGSAAPLAGLLIAPLLALPFVLPGEVRLGRSGRLEPARLLRYARYGFPIAAGLILSLVLASTDRFLLAAFIDEAAVGAYHAGYSIANRTLDVLFIWLGAAGTPALIMALERGGADRLRVAAREQGAIFILVGLPAAVGVALVATPLSELLIGEDLRGAVSEVTPWIALSALLSGLCSYYFGQAFVLSHRTGLLLVTVGVPAIANVMLNLVLIPRFGVLGAAWSTAASFAIGLVASIILGRGPLAMPVPWTAIGRCGLACGVMTLAVLALPSPGGVAELGLHASVGGLVYAAAVVMLNAAGVRDLARRMIGERRQRRAAS</sequence>
<feature type="transmembrane region" description="Helical" evidence="6">
    <location>
        <begin position="257"/>
        <end position="277"/>
    </location>
</feature>